<dbReference type="InterPro" id="IPR002068">
    <property type="entry name" value="A-crystallin/Hsp20_dom"/>
</dbReference>
<protein>
    <submittedName>
        <fullName evidence="4">Hsp20/alpha crystallin family protein</fullName>
    </submittedName>
</protein>
<dbReference type="SUPFAM" id="SSF49764">
    <property type="entry name" value="HSP20-like chaperones"/>
    <property type="match status" value="1"/>
</dbReference>
<dbReference type="PANTHER" id="PTHR11527">
    <property type="entry name" value="HEAT-SHOCK PROTEIN 20 FAMILY MEMBER"/>
    <property type="match status" value="1"/>
</dbReference>
<proteinExistence type="inferred from homology"/>
<organism evidence="4 5">
    <name type="scientific">Plantactinospora veratri</name>
    <dbReference type="NCBI Taxonomy" id="1436122"/>
    <lineage>
        <taxon>Bacteria</taxon>
        <taxon>Bacillati</taxon>
        <taxon>Actinomycetota</taxon>
        <taxon>Actinomycetes</taxon>
        <taxon>Micromonosporales</taxon>
        <taxon>Micromonosporaceae</taxon>
        <taxon>Plantactinospora</taxon>
    </lineage>
</organism>
<dbReference type="EMBL" id="JAZGQL010000010">
    <property type="protein sequence ID" value="MEE6308349.1"/>
    <property type="molecule type" value="Genomic_DNA"/>
</dbReference>
<comment type="similarity">
    <text evidence="1 2">Belongs to the small heat shock protein (HSP20) family.</text>
</comment>
<dbReference type="Gene3D" id="2.60.40.790">
    <property type="match status" value="1"/>
</dbReference>
<evidence type="ECO:0000256" key="1">
    <source>
        <dbReference type="PROSITE-ProRule" id="PRU00285"/>
    </source>
</evidence>
<accession>A0ABU7SEH7</accession>
<dbReference type="PROSITE" id="PS01031">
    <property type="entry name" value="SHSP"/>
    <property type="match status" value="1"/>
</dbReference>
<keyword evidence="5" id="KW-1185">Reference proteome</keyword>
<dbReference type="InterPro" id="IPR008978">
    <property type="entry name" value="HSP20-like_chaperone"/>
</dbReference>
<name>A0ABU7SEH7_9ACTN</name>
<dbReference type="Pfam" id="PF00011">
    <property type="entry name" value="HSP20"/>
    <property type="match status" value="1"/>
</dbReference>
<feature type="domain" description="SHSP" evidence="3">
    <location>
        <begin position="26"/>
        <end position="138"/>
    </location>
</feature>
<dbReference type="CDD" id="cd06464">
    <property type="entry name" value="ACD_sHsps-like"/>
    <property type="match status" value="1"/>
</dbReference>
<comment type="caution">
    <text evidence="4">The sequence shown here is derived from an EMBL/GenBank/DDBJ whole genome shotgun (WGS) entry which is preliminary data.</text>
</comment>
<evidence type="ECO:0000313" key="5">
    <source>
        <dbReference type="Proteomes" id="UP001339911"/>
    </source>
</evidence>
<evidence type="ECO:0000313" key="4">
    <source>
        <dbReference type="EMBL" id="MEE6308349.1"/>
    </source>
</evidence>
<dbReference type="InterPro" id="IPR031107">
    <property type="entry name" value="Small_HSP"/>
</dbReference>
<dbReference type="RefSeq" id="WP_107263564.1">
    <property type="nucleotide sequence ID" value="NZ_JAZGQL010000010.1"/>
</dbReference>
<gene>
    <name evidence="4" type="ORF">V1634_16085</name>
</gene>
<sequence length="147" mass="16216">MLMRTDTFRELDRFAQQALGTLSSGTWSRPTAIPMDSYRNDDEFVVAFDLPGVAPDAIEINVERNLLTVRAERRPPALGEGARVQVSERPLGVFSRQLFLGDGLDTDRIEASHENGVLAVRIPVKEQAKPRRVAITSGGSRQKVISA</sequence>
<evidence type="ECO:0000256" key="2">
    <source>
        <dbReference type="RuleBase" id="RU003616"/>
    </source>
</evidence>
<evidence type="ECO:0000259" key="3">
    <source>
        <dbReference type="PROSITE" id="PS01031"/>
    </source>
</evidence>
<reference evidence="4 5" key="1">
    <citation type="submission" date="2024-01" db="EMBL/GenBank/DDBJ databases">
        <title>Genome insights into Plantactinospora veratri sp. nov.</title>
        <authorList>
            <person name="Wang L."/>
        </authorList>
    </citation>
    <scope>NUCLEOTIDE SEQUENCE [LARGE SCALE GENOMIC DNA]</scope>
    <source>
        <strain evidence="4 5">NEAU-FHS4</strain>
    </source>
</reference>
<dbReference type="Proteomes" id="UP001339911">
    <property type="component" value="Unassembled WGS sequence"/>
</dbReference>